<dbReference type="AlphaFoldDB" id="A0A397S0C3"/>
<feature type="domain" description="4Fe-4S ferredoxin-type" evidence="4">
    <location>
        <begin position="214"/>
        <end position="240"/>
    </location>
</feature>
<evidence type="ECO:0000256" key="3">
    <source>
        <dbReference type="ARBA" id="ARBA00023014"/>
    </source>
</evidence>
<sequence>MLGVYLSGTGNTKHCIEKLLSLIDKESVIVPIENNDSINLIKENKTIYLAYPTQFSNIPYMVRDFIKKNKDIWKGKNIFLLTTMGAFSGDGTGCAKRILRKYGAKIIGGLQIHMPDAVADSKMLKKTFEENQRIIMEADKKIEIASKNIINKKYPKEGLSFFSHLLGLFGQRLYFFNKTNKYSKKLKINNDCIECGLCVKNCPMSNLIIKNGKVVSLNKCTMCYRCISQCPKKAITLLGKKVYEQCRFEKYCKK</sequence>
<dbReference type="Gene3D" id="3.40.50.360">
    <property type="match status" value="1"/>
</dbReference>
<dbReference type="Pfam" id="PF13237">
    <property type="entry name" value="Fer4_10"/>
    <property type="match status" value="1"/>
</dbReference>
<gene>
    <name evidence="5" type="ORF">EI71_00822</name>
</gene>
<dbReference type="NCBIfam" id="NF038196">
    <property type="entry name" value="ferrodoxin_EFR1"/>
    <property type="match status" value="1"/>
</dbReference>
<feature type="domain" description="4Fe-4S ferredoxin-type" evidence="4">
    <location>
        <begin position="184"/>
        <end position="212"/>
    </location>
</feature>
<dbReference type="Gene3D" id="3.30.70.20">
    <property type="match status" value="1"/>
</dbReference>
<dbReference type="OrthoDB" id="9813995at2"/>
<organism evidence="5 6">
    <name type="scientific">Anaeroplasma bactoclasticum</name>
    <dbReference type="NCBI Taxonomy" id="2088"/>
    <lineage>
        <taxon>Bacteria</taxon>
        <taxon>Bacillati</taxon>
        <taxon>Mycoplasmatota</taxon>
        <taxon>Mollicutes</taxon>
        <taxon>Anaeroplasmatales</taxon>
        <taxon>Anaeroplasmataceae</taxon>
        <taxon>Anaeroplasma</taxon>
    </lineage>
</organism>
<dbReference type="InterPro" id="IPR017900">
    <property type="entry name" value="4Fe4S_Fe_S_CS"/>
</dbReference>
<evidence type="ECO:0000313" key="6">
    <source>
        <dbReference type="Proteomes" id="UP000266506"/>
    </source>
</evidence>
<dbReference type="PANTHER" id="PTHR43122:SF1">
    <property type="entry name" value="IRON-SULFUR-BINDING PROTEIN"/>
    <property type="match status" value="1"/>
</dbReference>
<keyword evidence="2" id="KW-0408">Iron</keyword>
<dbReference type="InParanoid" id="A0A397S0C3"/>
<keyword evidence="3" id="KW-0411">Iron-sulfur</keyword>
<keyword evidence="1" id="KW-0479">Metal-binding</keyword>
<evidence type="ECO:0000256" key="1">
    <source>
        <dbReference type="ARBA" id="ARBA00022723"/>
    </source>
</evidence>
<evidence type="ECO:0000313" key="5">
    <source>
        <dbReference type="EMBL" id="RIA77845.1"/>
    </source>
</evidence>
<dbReference type="InterPro" id="IPR026816">
    <property type="entry name" value="Flavodoxin_dom"/>
</dbReference>
<dbReference type="Pfam" id="PF12724">
    <property type="entry name" value="Flavodoxin_5"/>
    <property type="match status" value="1"/>
</dbReference>
<dbReference type="InterPro" id="IPR047964">
    <property type="entry name" value="EFR1-like"/>
</dbReference>
<dbReference type="InterPro" id="IPR029039">
    <property type="entry name" value="Flavoprotein-like_sf"/>
</dbReference>
<accession>A0A397S0C3</accession>
<protein>
    <submittedName>
        <fullName evidence="5">4Fe-4S dicluster protein</fullName>
    </submittedName>
</protein>
<reference evidence="5 6" key="1">
    <citation type="submission" date="2018-08" db="EMBL/GenBank/DDBJ databases">
        <title>Genomic Encyclopedia of Archaeal and Bacterial Type Strains, Phase II (KMG-II): from individual species to whole genera.</title>
        <authorList>
            <person name="Goeker M."/>
        </authorList>
    </citation>
    <scope>NUCLEOTIDE SEQUENCE [LARGE SCALE GENOMIC DNA]</scope>
    <source>
        <strain evidence="5 6">ATCC 27112</strain>
    </source>
</reference>
<dbReference type="SUPFAM" id="SSF52218">
    <property type="entry name" value="Flavoproteins"/>
    <property type="match status" value="1"/>
</dbReference>
<name>A0A397S0C3_9MOLU</name>
<evidence type="ECO:0000259" key="4">
    <source>
        <dbReference type="PROSITE" id="PS51379"/>
    </source>
</evidence>
<keyword evidence="6" id="KW-1185">Reference proteome</keyword>
<dbReference type="GO" id="GO:0046872">
    <property type="term" value="F:metal ion binding"/>
    <property type="evidence" value="ECO:0007669"/>
    <property type="project" value="UniProtKB-KW"/>
</dbReference>
<dbReference type="InterPro" id="IPR017896">
    <property type="entry name" value="4Fe4S_Fe-S-bd"/>
</dbReference>
<dbReference type="PROSITE" id="PS51379">
    <property type="entry name" value="4FE4S_FER_2"/>
    <property type="match status" value="2"/>
</dbReference>
<dbReference type="PANTHER" id="PTHR43122">
    <property type="entry name" value="FERREDOXIN SUBUNIT OF PYRUVATE:FLAVODOXIN OXIDOREDUCTASE-RELATED"/>
    <property type="match status" value="1"/>
</dbReference>
<proteinExistence type="predicted"/>
<dbReference type="GO" id="GO:0051536">
    <property type="term" value="F:iron-sulfur cluster binding"/>
    <property type="evidence" value="ECO:0007669"/>
    <property type="project" value="UniProtKB-KW"/>
</dbReference>
<comment type="caution">
    <text evidence="5">The sequence shown here is derived from an EMBL/GenBank/DDBJ whole genome shotgun (WGS) entry which is preliminary data.</text>
</comment>
<dbReference type="EMBL" id="QXEV01000006">
    <property type="protein sequence ID" value="RIA77845.1"/>
    <property type="molecule type" value="Genomic_DNA"/>
</dbReference>
<dbReference type="SUPFAM" id="SSF54862">
    <property type="entry name" value="4Fe-4S ferredoxins"/>
    <property type="match status" value="1"/>
</dbReference>
<dbReference type="RefSeq" id="WP_119015979.1">
    <property type="nucleotide sequence ID" value="NZ_QXEV01000006.1"/>
</dbReference>
<evidence type="ECO:0000256" key="2">
    <source>
        <dbReference type="ARBA" id="ARBA00023004"/>
    </source>
</evidence>
<dbReference type="PROSITE" id="PS00198">
    <property type="entry name" value="4FE4S_FER_1"/>
    <property type="match status" value="1"/>
</dbReference>
<dbReference type="Proteomes" id="UP000266506">
    <property type="component" value="Unassembled WGS sequence"/>
</dbReference>